<dbReference type="AlphaFoldDB" id="X1IP68"/>
<gene>
    <name evidence="2" type="ORF">S03H2_51155</name>
</gene>
<dbReference type="CDD" id="cd00761">
    <property type="entry name" value="Glyco_tranf_GTA_type"/>
    <property type="match status" value="1"/>
</dbReference>
<feature type="domain" description="Glycosyltransferase 2-like" evidence="1">
    <location>
        <begin position="5"/>
        <end position="135"/>
    </location>
</feature>
<dbReference type="Gene3D" id="3.90.550.10">
    <property type="entry name" value="Spore Coat Polysaccharide Biosynthesis Protein SpsA, Chain A"/>
    <property type="match status" value="1"/>
</dbReference>
<evidence type="ECO:0000259" key="1">
    <source>
        <dbReference type="Pfam" id="PF00535"/>
    </source>
</evidence>
<evidence type="ECO:0000313" key="2">
    <source>
        <dbReference type="EMBL" id="GAH71025.1"/>
    </source>
</evidence>
<name>X1IP68_9ZZZZ</name>
<dbReference type="InterPro" id="IPR029044">
    <property type="entry name" value="Nucleotide-diphossugar_trans"/>
</dbReference>
<feature type="non-terminal residue" evidence="2">
    <location>
        <position position="246"/>
    </location>
</feature>
<reference evidence="2" key="1">
    <citation type="journal article" date="2014" name="Front. Microbiol.">
        <title>High frequency of phylogenetically diverse reductive dehalogenase-homologous genes in deep subseafloor sedimentary metagenomes.</title>
        <authorList>
            <person name="Kawai M."/>
            <person name="Futagami T."/>
            <person name="Toyoda A."/>
            <person name="Takaki Y."/>
            <person name="Nishi S."/>
            <person name="Hori S."/>
            <person name="Arai W."/>
            <person name="Tsubouchi T."/>
            <person name="Morono Y."/>
            <person name="Uchiyama I."/>
            <person name="Ito T."/>
            <person name="Fujiyama A."/>
            <person name="Inagaki F."/>
            <person name="Takami H."/>
        </authorList>
    </citation>
    <scope>NUCLEOTIDE SEQUENCE</scope>
    <source>
        <strain evidence="2">Expedition CK06-06</strain>
    </source>
</reference>
<protein>
    <recommendedName>
        <fullName evidence="1">Glycosyltransferase 2-like domain-containing protein</fullName>
    </recommendedName>
</protein>
<accession>X1IP68</accession>
<organism evidence="2">
    <name type="scientific">marine sediment metagenome</name>
    <dbReference type="NCBI Taxonomy" id="412755"/>
    <lineage>
        <taxon>unclassified sequences</taxon>
        <taxon>metagenomes</taxon>
        <taxon>ecological metagenomes</taxon>
    </lineage>
</organism>
<sequence>MTDLSFVIPMIFDWAQAIMTINDIQAEMEYSDLEFEIVLVQNGYEDEKTPNILNAYRIPMRQGIIQYAFEEHQCGPAARMKGATMAKGKRLVFMDSHTILGRDSIPMMFQFMEETGAGIVHGATVKTHVVPPHVRGLHYRMFGNRGPNLNTHMHGSYSRAGQNDPYLCVGGNLAYTMFKTKDLLDYRGYHPKCQYYPHPEGYLPLKYQMLGREVWAVPQAFHLHSVFRNQNPHGRQTWEIPIDDDV</sequence>
<dbReference type="SUPFAM" id="SSF53448">
    <property type="entry name" value="Nucleotide-diphospho-sugar transferases"/>
    <property type="match status" value="1"/>
</dbReference>
<dbReference type="EMBL" id="BARU01032431">
    <property type="protein sequence ID" value="GAH71025.1"/>
    <property type="molecule type" value="Genomic_DNA"/>
</dbReference>
<dbReference type="Pfam" id="PF00535">
    <property type="entry name" value="Glycos_transf_2"/>
    <property type="match status" value="1"/>
</dbReference>
<comment type="caution">
    <text evidence="2">The sequence shown here is derived from an EMBL/GenBank/DDBJ whole genome shotgun (WGS) entry which is preliminary data.</text>
</comment>
<dbReference type="InterPro" id="IPR001173">
    <property type="entry name" value="Glyco_trans_2-like"/>
</dbReference>
<proteinExistence type="predicted"/>